<protein>
    <submittedName>
        <fullName evidence="3">Tripartite-type tricarboxylate transporter receptor subunit TctC</fullName>
    </submittedName>
</protein>
<comment type="similarity">
    <text evidence="1">Belongs to the UPF0065 (bug) family.</text>
</comment>
<evidence type="ECO:0000256" key="1">
    <source>
        <dbReference type="ARBA" id="ARBA00006987"/>
    </source>
</evidence>
<keyword evidence="2" id="KW-0732">Signal</keyword>
<dbReference type="Gene3D" id="3.40.190.150">
    <property type="entry name" value="Bordetella uptake gene, domain 1"/>
    <property type="match status" value="1"/>
</dbReference>
<dbReference type="RefSeq" id="WP_354196133.1">
    <property type="nucleotide sequence ID" value="NZ_JBEPML010000010.1"/>
</dbReference>
<sequence length="321" mass="33350">MGLKKIFAGAVLGLALLGGVTVAQDYPTQPINFVVPFNAGGGTDVTARIVAEEMAKILGQPVLVENRPGAQGIPGTRYGADAKPDGHTILFVLQATMALNPSLYQATNYDPLKDFAPVSQISESPYVIVVHPSLGVKDLQGLIALAKEKPGQVNYASGAAASHLASLLFQKAVGVEMNHIPYSGSGQALTDLLSGRVGVMLSSPVSVLPHIQAGALIPIGITSTERSPSLPDVPTVAESGYSGFKVSGWYGISAPAGTPDAIVEKLNAAVVQAIGTETVRDGLIKAGVEPKSSSPDEFSKLIATEYEQWTVLIEEAGIKPE</sequence>
<dbReference type="PANTHER" id="PTHR42928">
    <property type="entry name" value="TRICARBOXYLATE-BINDING PROTEIN"/>
    <property type="match status" value="1"/>
</dbReference>
<dbReference type="PIRSF" id="PIRSF017082">
    <property type="entry name" value="YflP"/>
    <property type="match status" value="1"/>
</dbReference>
<feature type="chain" id="PRO_5047183071" evidence="2">
    <location>
        <begin position="24"/>
        <end position="321"/>
    </location>
</feature>
<reference evidence="3 4" key="1">
    <citation type="submission" date="2024-06" db="EMBL/GenBank/DDBJ databases">
        <title>Genomic Encyclopedia of Type Strains, Phase IV (KMG-IV): sequencing the most valuable type-strain genomes for metagenomic binning, comparative biology and taxonomic classification.</title>
        <authorList>
            <person name="Goeker M."/>
        </authorList>
    </citation>
    <scope>NUCLEOTIDE SEQUENCE [LARGE SCALE GENOMIC DNA]</scope>
    <source>
        <strain evidence="3 4">DSM 27865</strain>
    </source>
</reference>
<evidence type="ECO:0000313" key="3">
    <source>
        <dbReference type="EMBL" id="MET3792796.1"/>
    </source>
</evidence>
<dbReference type="Pfam" id="PF03401">
    <property type="entry name" value="TctC"/>
    <property type="match status" value="1"/>
</dbReference>
<dbReference type="PANTHER" id="PTHR42928:SF5">
    <property type="entry name" value="BLR1237 PROTEIN"/>
    <property type="match status" value="1"/>
</dbReference>
<organism evidence="3 4">
    <name type="scientific">Aquamicrobium terrae</name>
    <dbReference type="NCBI Taxonomy" id="1324945"/>
    <lineage>
        <taxon>Bacteria</taxon>
        <taxon>Pseudomonadati</taxon>
        <taxon>Pseudomonadota</taxon>
        <taxon>Alphaproteobacteria</taxon>
        <taxon>Hyphomicrobiales</taxon>
        <taxon>Phyllobacteriaceae</taxon>
        <taxon>Aquamicrobium</taxon>
    </lineage>
</organism>
<dbReference type="InterPro" id="IPR005064">
    <property type="entry name" value="BUG"/>
</dbReference>
<dbReference type="EMBL" id="JBEPML010000010">
    <property type="protein sequence ID" value="MET3792796.1"/>
    <property type="molecule type" value="Genomic_DNA"/>
</dbReference>
<gene>
    <name evidence="3" type="ORF">ABID37_003019</name>
</gene>
<dbReference type="SUPFAM" id="SSF53850">
    <property type="entry name" value="Periplasmic binding protein-like II"/>
    <property type="match status" value="1"/>
</dbReference>
<keyword evidence="3" id="KW-0675">Receptor</keyword>
<name>A0ABV2N157_9HYPH</name>
<proteinExistence type="inferred from homology"/>
<dbReference type="Gene3D" id="3.40.190.10">
    <property type="entry name" value="Periplasmic binding protein-like II"/>
    <property type="match status" value="1"/>
</dbReference>
<feature type="signal peptide" evidence="2">
    <location>
        <begin position="1"/>
        <end position="23"/>
    </location>
</feature>
<accession>A0ABV2N157</accession>
<dbReference type="InterPro" id="IPR042100">
    <property type="entry name" value="Bug_dom1"/>
</dbReference>
<keyword evidence="4" id="KW-1185">Reference proteome</keyword>
<evidence type="ECO:0000313" key="4">
    <source>
        <dbReference type="Proteomes" id="UP001549076"/>
    </source>
</evidence>
<comment type="caution">
    <text evidence="3">The sequence shown here is derived from an EMBL/GenBank/DDBJ whole genome shotgun (WGS) entry which is preliminary data.</text>
</comment>
<dbReference type="CDD" id="cd07012">
    <property type="entry name" value="PBP2_Bug_TTT"/>
    <property type="match status" value="1"/>
</dbReference>
<dbReference type="Proteomes" id="UP001549076">
    <property type="component" value="Unassembled WGS sequence"/>
</dbReference>
<evidence type="ECO:0000256" key="2">
    <source>
        <dbReference type="SAM" id="SignalP"/>
    </source>
</evidence>